<protein>
    <submittedName>
        <fullName evidence="1 2">Mitochondrial protein</fullName>
    </submittedName>
</protein>
<organism evidence="2 4">
    <name type="scientific">Cucumis melo var. makuwa</name>
    <name type="common">Oriental melon</name>
    <dbReference type="NCBI Taxonomy" id="1194695"/>
    <lineage>
        <taxon>Eukaryota</taxon>
        <taxon>Viridiplantae</taxon>
        <taxon>Streptophyta</taxon>
        <taxon>Embryophyta</taxon>
        <taxon>Tracheophyta</taxon>
        <taxon>Spermatophyta</taxon>
        <taxon>Magnoliopsida</taxon>
        <taxon>eudicotyledons</taxon>
        <taxon>Gunneridae</taxon>
        <taxon>Pentapetalae</taxon>
        <taxon>rosids</taxon>
        <taxon>fabids</taxon>
        <taxon>Cucurbitales</taxon>
        <taxon>Cucurbitaceae</taxon>
        <taxon>Benincaseae</taxon>
        <taxon>Cucumis</taxon>
    </lineage>
</organism>
<dbReference type="AlphaFoldDB" id="A0A5D3DWN2"/>
<name>A0A5D3DWN2_CUCMM</name>
<gene>
    <name evidence="2" type="ORF">E5676_scaffold600G00220</name>
    <name evidence="1" type="ORF">E6C27_scaffold61G00220</name>
</gene>
<reference evidence="3 4" key="1">
    <citation type="submission" date="2019-08" db="EMBL/GenBank/DDBJ databases">
        <title>Draft genome sequences of two oriental melons (Cucumis melo L. var makuwa).</title>
        <authorList>
            <person name="Kwon S.-Y."/>
        </authorList>
    </citation>
    <scope>NUCLEOTIDE SEQUENCE [LARGE SCALE GENOMIC DNA]</scope>
    <source>
        <strain evidence="4">cv. Chang Bougi</strain>
        <strain evidence="3">cv. SW 3</strain>
        <tissue evidence="2">Leaf</tissue>
    </source>
</reference>
<evidence type="ECO:0000313" key="2">
    <source>
        <dbReference type="EMBL" id="TYK28237.1"/>
    </source>
</evidence>
<dbReference type="EMBL" id="SSTE01012822">
    <property type="protein sequence ID" value="KAA0048441.1"/>
    <property type="molecule type" value="Genomic_DNA"/>
</dbReference>
<evidence type="ECO:0000313" key="3">
    <source>
        <dbReference type="Proteomes" id="UP000321393"/>
    </source>
</evidence>
<dbReference type="Proteomes" id="UP000321947">
    <property type="component" value="Unassembled WGS sequence"/>
</dbReference>
<dbReference type="Proteomes" id="UP000321393">
    <property type="component" value="Unassembled WGS sequence"/>
</dbReference>
<evidence type="ECO:0000313" key="1">
    <source>
        <dbReference type="EMBL" id="KAA0048441.1"/>
    </source>
</evidence>
<sequence>MSDEFEIKHLGNLKYFPGMEEARSREGISISQRKYTLDLLKEIGMTGCRPANTLIEFNVKLGVSVDKDHVDKEFLMYPSTEEGGYWLALEVGQCKLSDGIRKGLDPLVQPPDITKEDNQSSGKLSINSFLPKSVINAHTAVNPTEARSLISNSFTFGGNNDSKDACTIH</sequence>
<evidence type="ECO:0000313" key="4">
    <source>
        <dbReference type="Proteomes" id="UP000321947"/>
    </source>
</evidence>
<comment type="caution">
    <text evidence="2">The sequence shown here is derived from an EMBL/GenBank/DDBJ whole genome shotgun (WGS) entry which is preliminary data.</text>
</comment>
<accession>A0A5D3DWN2</accession>
<dbReference type="EMBL" id="SSTD01002133">
    <property type="protein sequence ID" value="TYK28237.1"/>
    <property type="molecule type" value="Genomic_DNA"/>
</dbReference>
<dbReference type="OrthoDB" id="128382at2759"/>
<proteinExistence type="predicted"/>